<protein>
    <submittedName>
        <fullName evidence="1">Uncharacterized protein</fullName>
    </submittedName>
</protein>
<dbReference type="EMBL" id="JAZHOF010000012">
    <property type="protein sequence ID" value="MEJ8574464.1"/>
    <property type="molecule type" value="Genomic_DNA"/>
</dbReference>
<dbReference type="RefSeq" id="WP_340332166.1">
    <property type="nucleotide sequence ID" value="NZ_JAZHOF010000012.1"/>
</dbReference>
<evidence type="ECO:0000313" key="1">
    <source>
        <dbReference type="EMBL" id="MEJ8574464.1"/>
    </source>
</evidence>
<comment type="caution">
    <text evidence="1">The sequence shown here is derived from an EMBL/GenBank/DDBJ whole genome shotgun (WGS) entry which is preliminary data.</text>
</comment>
<accession>A0AAW9RYG9</accession>
<dbReference type="AlphaFoldDB" id="A0AAW9RYG9"/>
<gene>
    <name evidence="1" type="ORF">V3328_23500</name>
</gene>
<sequence length="91" mass="10156">MLPMMVNLASADTPIRPVRVAICGRTYSVDTAEKAIVTAQDAWLAGIEPVNDWIAVECELLAALEHHEIGELRRAVSHFKRLTRGNFRSVR</sequence>
<proteinExistence type="predicted"/>
<evidence type="ECO:0000313" key="2">
    <source>
        <dbReference type="Proteomes" id="UP001378188"/>
    </source>
</evidence>
<dbReference type="Proteomes" id="UP001378188">
    <property type="component" value="Unassembled WGS sequence"/>
</dbReference>
<keyword evidence="2" id="KW-1185">Reference proteome</keyword>
<reference evidence="1 2" key="1">
    <citation type="submission" date="2024-02" db="EMBL/GenBank/DDBJ databases">
        <title>Genome analysis and characterization of Microbaculum marinisediminis sp. nov., isolated from marine sediment.</title>
        <authorList>
            <person name="Du Z.-J."/>
            <person name="Ye Y.-Q."/>
            <person name="Zhang Z.-R."/>
            <person name="Yuan S.-M."/>
            <person name="Zhang X.-Y."/>
        </authorList>
    </citation>
    <scope>NUCLEOTIDE SEQUENCE [LARGE SCALE GENOMIC DNA]</scope>
    <source>
        <strain evidence="1 2">SDUM1044001</strain>
    </source>
</reference>
<organism evidence="1 2">
    <name type="scientific">Microbaculum marinum</name>
    <dbReference type="NCBI Taxonomy" id="1764581"/>
    <lineage>
        <taxon>Bacteria</taxon>
        <taxon>Pseudomonadati</taxon>
        <taxon>Pseudomonadota</taxon>
        <taxon>Alphaproteobacteria</taxon>
        <taxon>Hyphomicrobiales</taxon>
        <taxon>Tepidamorphaceae</taxon>
        <taxon>Microbaculum</taxon>
    </lineage>
</organism>
<name>A0AAW9RYG9_9HYPH</name>